<evidence type="ECO:0000313" key="2">
    <source>
        <dbReference type="Proteomes" id="UP000499080"/>
    </source>
</evidence>
<proteinExistence type="predicted"/>
<name>A0A4Y2DUY7_ARAVE</name>
<keyword evidence="2" id="KW-1185">Reference proteome</keyword>
<dbReference type="AlphaFoldDB" id="A0A4Y2DUY7"/>
<protein>
    <submittedName>
        <fullName evidence="1">Uncharacterized protein</fullName>
    </submittedName>
</protein>
<gene>
    <name evidence="1" type="ORF">AVEN_2849_1</name>
</gene>
<evidence type="ECO:0000313" key="1">
    <source>
        <dbReference type="EMBL" id="GBM19899.1"/>
    </source>
</evidence>
<comment type="caution">
    <text evidence="1">The sequence shown here is derived from an EMBL/GenBank/DDBJ whole genome shotgun (WGS) entry which is preliminary data.</text>
</comment>
<dbReference type="Proteomes" id="UP000499080">
    <property type="component" value="Unassembled WGS sequence"/>
</dbReference>
<accession>A0A4Y2DUY7</accession>
<reference evidence="1 2" key="1">
    <citation type="journal article" date="2019" name="Sci. Rep.">
        <title>Orb-weaving spider Araneus ventricosus genome elucidates the spidroin gene catalogue.</title>
        <authorList>
            <person name="Kono N."/>
            <person name="Nakamura H."/>
            <person name="Ohtoshi R."/>
            <person name="Moran D.A.P."/>
            <person name="Shinohara A."/>
            <person name="Yoshida Y."/>
            <person name="Fujiwara M."/>
            <person name="Mori M."/>
            <person name="Tomita M."/>
            <person name="Arakawa K."/>
        </authorList>
    </citation>
    <scope>NUCLEOTIDE SEQUENCE [LARGE SCALE GENOMIC DNA]</scope>
</reference>
<sequence>MATFYSSNFSKSFMAANHQIRMIRFEFPNINAGIKASVYCHDCIPLFCHHSLFYLNPLFPLSELKTWRRHKDGNLSFYFKEIDPNTKRNCKNNDIRKRNHEAI</sequence>
<dbReference type="EMBL" id="BGPR01000433">
    <property type="protein sequence ID" value="GBM19899.1"/>
    <property type="molecule type" value="Genomic_DNA"/>
</dbReference>
<organism evidence="1 2">
    <name type="scientific">Araneus ventricosus</name>
    <name type="common">Orbweaver spider</name>
    <name type="synonym">Epeira ventricosa</name>
    <dbReference type="NCBI Taxonomy" id="182803"/>
    <lineage>
        <taxon>Eukaryota</taxon>
        <taxon>Metazoa</taxon>
        <taxon>Ecdysozoa</taxon>
        <taxon>Arthropoda</taxon>
        <taxon>Chelicerata</taxon>
        <taxon>Arachnida</taxon>
        <taxon>Araneae</taxon>
        <taxon>Araneomorphae</taxon>
        <taxon>Entelegynae</taxon>
        <taxon>Araneoidea</taxon>
        <taxon>Araneidae</taxon>
        <taxon>Araneus</taxon>
    </lineage>
</organism>